<dbReference type="RefSeq" id="WP_110172425.1">
    <property type="nucleotide sequence ID" value="NZ_CP015136.1"/>
</dbReference>
<dbReference type="InterPro" id="IPR018114">
    <property type="entry name" value="TRYPSIN_HIS"/>
</dbReference>
<keyword evidence="3" id="KW-1185">Reference proteome</keyword>
<name>A0A143PR39_LUTPR</name>
<dbReference type="PROSITE" id="PS00134">
    <property type="entry name" value="TRYPSIN_HIS"/>
    <property type="match status" value="1"/>
</dbReference>
<protein>
    <submittedName>
        <fullName evidence="2">V8-like Glu-specific endopeptidase</fullName>
    </submittedName>
</protein>
<dbReference type="AlphaFoldDB" id="A0A143PR39"/>
<accession>A0A143PR39</accession>
<dbReference type="InterPro" id="IPR009003">
    <property type="entry name" value="Peptidase_S1_PA"/>
</dbReference>
<reference evidence="2 3" key="1">
    <citation type="journal article" date="2016" name="Genome Announc.">
        <title>First Complete Genome Sequence of a Subdivision 6 Acidobacterium Strain.</title>
        <authorList>
            <person name="Huang S."/>
            <person name="Vieira S."/>
            <person name="Bunk B."/>
            <person name="Riedel T."/>
            <person name="Sproer C."/>
            <person name="Overmann J."/>
        </authorList>
    </citation>
    <scope>NUCLEOTIDE SEQUENCE [LARGE SCALE GENOMIC DNA]</scope>
    <source>
        <strain evidence="3">DSM 100886 HEG_-6_39</strain>
    </source>
</reference>
<dbReference type="GO" id="GO:0004252">
    <property type="term" value="F:serine-type endopeptidase activity"/>
    <property type="evidence" value="ECO:0007669"/>
    <property type="project" value="InterPro"/>
</dbReference>
<sequence length="305" mass="33743">MDKRTWNGKTMLVLALTLVSLLGRETLRAQVERSSANQNETPELHSLRVVDFFNLFPNVGAFVVWGEPNDFGAPEGLLTRCTGTLIDERVFLTAGHCVAWIKEVTLPPSIKFFVTFNPNARERSSWRPVASHVAHPSLPPCPPPDLCTFRGLDPGILDIGLIFLSEPVRRITPATLARPNALKGDRADDALMILPGYGDLDSAPGGGPQPVSEWDGWRRIKISKLRRVVDNEWASWSLPGVVCFGDSGSPTFLYDPSRNRLGNENVAVASDGGDVCFSRDDRARVDTHAAREWVRRIIAQMIPKH</sequence>
<evidence type="ECO:0000313" key="3">
    <source>
        <dbReference type="Proteomes" id="UP000076079"/>
    </source>
</evidence>
<gene>
    <name evidence="2" type="ORF">LuPra_04069</name>
</gene>
<dbReference type="InterPro" id="IPR001254">
    <property type="entry name" value="Trypsin_dom"/>
</dbReference>
<dbReference type="PROSITE" id="PS50240">
    <property type="entry name" value="TRYPSIN_DOM"/>
    <property type="match status" value="1"/>
</dbReference>
<dbReference type="GO" id="GO:0006508">
    <property type="term" value="P:proteolysis"/>
    <property type="evidence" value="ECO:0007669"/>
    <property type="project" value="InterPro"/>
</dbReference>
<dbReference type="OrthoDB" id="5290391at2"/>
<proteinExistence type="predicted"/>
<dbReference type="STRING" id="1855912.LuPra_04069"/>
<feature type="domain" description="Peptidase S1" evidence="1">
    <location>
        <begin position="21"/>
        <end position="299"/>
    </location>
</feature>
<dbReference type="Proteomes" id="UP000076079">
    <property type="component" value="Chromosome"/>
</dbReference>
<reference evidence="3" key="2">
    <citation type="submission" date="2016-04" db="EMBL/GenBank/DDBJ databases">
        <title>First Complete Genome Sequence of a Subdivision 6 Acidobacterium.</title>
        <authorList>
            <person name="Huang S."/>
            <person name="Vieira S."/>
            <person name="Bunk B."/>
            <person name="Riedel T."/>
            <person name="Sproeer C."/>
            <person name="Overmann J."/>
        </authorList>
    </citation>
    <scope>NUCLEOTIDE SEQUENCE [LARGE SCALE GENOMIC DNA]</scope>
    <source>
        <strain evidence="3">DSM 100886 HEG_-6_39</strain>
    </source>
</reference>
<evidence type="ECO:0000259" key="1">
    <source>
        <dbReference type="PROSITE" id="PS50240"/>
    </source>
</evidence>
<dbReference type="EMBL" id="CP015136">
    <property type="protein sequence ID" value="AMY10826.1"/>
    <property type="molecule type" value="Genomic_DNA"/>
</dbReference>
<evidence type="ECO:0000313" key="2">
    <source>
        <dbReference type="EMBL" id="AMY10826.1"/>
    </source>
</evidence>
<dbReference type="SUPFAM" id="SSF50494">
    <property type="entry name" value="Trypsin-like serine proteases"/>
    <property type="match status" value="1"/>
</dbReference>
<dbReference type="SMART" id="SM00020">
    <property type="entry name" value="Tryp_SPc"/>
    <property type="match status" value="1"/>
</dbReference>
<organism evidence="2 3">
    <name type="scientific">Luteitalea pratensis</name>
    <dbReference type="NCBI Taxonomy" id="1855912"/>
    <lineage>
        <taxon>Bacteria</taxon>
        <taxon>Pseudomonadati</taxon>
        <taxon>Acidobacteriota</taxon>
        <taxon>Vicinamibacteria</taxon>
        <taxon>Vicinamibacterales</taxon>
        <taxon>Vicinamibacteraceae</taxon>
        <taxon>Luteitalea</taxon>
    </lineage>
</organism>
<dbReference type="KEGG" id="abac:LuPra_04069"/>
<dbReference type="InterPro" id="IPR043504">
    <property type="entry name" value="Peptidase_S1_PA_chymotrypsin"/>
</dbReference>
<dbReference type="Gene3D" id="2.40.10.10">
    <property type="entry name" value="Trypsin-like serine proteases"/>
    <property type="match status" value="1"/>
</dbReference>